<dbReference type="GO" id="GO:0009349">
    <property type="term" value="C:riboflavin synthase complex"/>
    <property type="evidence" value="ECO:0007669"/>
    <property type="project" value="InterPro"/>
</dbReference>
<name>A0A0B8NBM3_9NOCA</name>
<evidence type="ECO:0000313" key="10">
    <source>
        <dbReference type="Proteomes" id="UP000037179"/>
    </source>
</evidence>
<feature type="binding site" evidence="7">
    <location>
        <begin position="72"/>
        <end position="74"/>
    </location>
    <ligand>
        <name>5-amino-6-(D-ribitylamino)uracil</name>
        <dbReference type="ChEBI" id="CHEBI:15934"/>
    </ligand>
</feature>
<evidence type="ECO:0000313" key="8">
    <source>
        <dbReference type="EMBL" id="APA98967.1"/>
    </source>
</evidence>
<dbReference type="GO" id="GO:0005829">
    <property type="term" value="C:cytosol"/>
    <property type="evidence" value="ECO:0007669"/>
    <property type="project" value="TreeGrafter"/>
</dbReference>
<dbReference type="Gene3D" id="3.40.50.960">
    <property type="entry name" value="Lumazine/riboflavin synthase"/>
    <property type="match status" value="1"/>
</dbReference>
<organism evidence="8 11">
    <name type="scientific">Nocardia seriolae</name>
    <dbReference type="NCBI Taxonomy" id="37332"/>
    <lineage>
        <taxon>Bacteria</taxon>
        <taxon>Bacillati</taxon>
        <taxon>Actinomycetota</taxon>
        <taxon>Actinomycetes</taxon>
        <taxon>Mycobacteriales</taxon>
        <taxon>Nocardiaceae</taxon>
        <taxon>Nocardia</taxon>
    </lineage>
</organism>
<evidence type="ECO:0000313" key="11">
    <source>
        <dbReference type="Proteomes" id="UP000180166"/>
    </source>
</evidence>
<proteinExistence type="inferred from homology"/>
<reference evidence="10" key="1">
    <citation type="submission" date="2015-07" db="EMBL/GenBank/DDBJ databases">
        <title>Nocardia seriolae U-1 whole genome shotgun sequence.</title>
        <authorList>
            <person name="Imajoh M."/>
            <person name="Fukumoto Y."/>
            <person name="Sukeda M."/>
            <person name="Yamane J."/>
            <person name="Yamasaki K."/>
            <person name="Shimizu M."/>
            <person name="Ohnishi K."/>
            <person name="Oshima S."/>
        </authorList>
    </citation>
    <scope>NUCLEOTIDE SEQUENCE [LARGE SCALE GENOMIC DNA]</scope>
    <source>
        <strain evidence="10">U-1</strain>
    </source>
</reference>
<comment type="pathway">
    <text evidence="1 7">Cofactor biosynthesis; riboflavin biosynthesis; riboflavin from 2-hydroxy-3-oxobutyl phosphate and 5-amino-6-(D-ribitylamino)uracil: step 1/2.</text>
</comment>
<dbReference type="AlphaFoldDB" id="A0A0B8NBM3"/>
<feature type="binding site" evidence="7">
    <location>
        <position position="105"/>
    </location>
    <ligand>
        <name>5-amino-6-(D-ribitylamino)uracil</name>
        <dbReference type="ChEBI" id="CHEBI:15934"/>
    </ligand>
</feature>
<evidence type="ECO:0000313" key="9">
    <source>
        <dbReference type="EMBL" id="GAP29048.1"/>
    </source>
</evidence>
<dbReference type="NCBIfam" id="NF009084">
    <property type="entry name" value="PRK12419.1"/>
    <property type="match status" value="1"/>
</dbReference>
<gene>
    <name evidence="7" type="primary">ribH</name>
    <name evidence="8" type="ORF">NS506_04921</name>
    <name evidence="9" type="ORF">NSK11_contig00048-0020</name>
</gene>
<dbReference type="HAMAP" id="MF_00178">
    <property type="entry name" value="Lumazine_synth"/>
    <property type="match status" value="1"/>
</dbReference>
<protein>
    <recommendedName>
        <fullName evidence="3 7">6,7-dimethyl-8-ribityllumazine synthase</fullName>
        <shortName evidence="7">DMRL synthase</shortName>
        <shortName evidence="7">LS</shortName>
        <shortName evidence="7">Lumazine synthase</shortName>
        <ecNumber evidence="3 7">2.5.1.78</ecNumber>
    </recommendedName>
</protein>
<dbReference type="GeneID" id="93375040"/>
<dbReference type="EC" id="2.5.1.78" evidence="3 7"/>
<keyword evidence="10" id="KW-1185">Reference proteome</keyword>
<comment type="catalytic activity">
    <reaction evidence="6 7">
        <text>(2S)-2-hydroxy-3-oxobutyl phosphate + 5-amino-6-(D-ribitylamino)uracil = 6,7-dimethyl-8-(1-D-ribityl)lumazine + phosphate + 2 H2O + H(+)</text>
        <dbReference type="Rhea" id="RHEA:26152"/>
        <dbReference type="ChEBI" id="CHEBI:15377"/>
        <dbReference type="ChEBI" id="CHEBI:15378"/>
        <dbReference type="ChEBI" id="CHEBI:15934"/>
        <dbReference type="ChEBI" id="CHEBI:43474"/>
        <dbReference type="ChEBI" id="CHEBI:58201"/>
        <dbReference type="ChEBI" id="CHEBI:58830"/>
        <dbReference type="EC" id="2.5.1.78"/>
    </reaction>
</comment>
<comment type="caution">
    <text evidence="7">Lacks conserved residue(s) required for the propagation of feature annotation.</text>
</comment>
<feature type="binding site" evidence="7">
    <location>
        <begin position="48"/>
        <end position="50"/>
    </location>
    <ligand>
        <name>5-amino-6-(D-ribitylamino)uracil</name>
        <dbReference type="ChEBI" id="CHEBI:15934"/>
    </ligand>
</feature>
<reference evidence="9 10" key="2">
    <citation type="journal article" date="2016" name="Genome Announc.">
        <title>Draft Genome Sequence of Erythromycin- and Oxytetracycline-Sensitive Nocardia seriolae Strain U-1 (NBRC 110359).</title>
        <authorList>
            <person name="Imajoh M."/>
            <person name="Sukeda M."/>
            <person name="Shimizu M."/>
            <person name="Yamane J."/>
            <person name="Ohnishi K."/>
            <person name="Oshima S."/>
        </authorList>
    </citation>
    <scope>NUCLEOTIDE SEQUENCE [LARGE SCALE GENOMIC DNA]</scope>
    <source>
        <strain evidence="9 10">U-1</strain>
    </source>
</reference>
<dbReference type="EMBL" id="CP017839">
    <property type="protein sequence ID" value="APA98967.1"/>
    <property type="molecule type" value="Genomic_DNA"/>
</dbReference>
<evidence type="ECO:0000256" key="5">
    <source>
        <dbReference type="ARBA" id="ARBA00022679"/>
    </source>
</evidence>
<feature type="active site" description="Proton donor" evidence="7">
    <location>
        <position position="80"/>
    </location>
</feature>
<evidence type="ECO:0000256" key="4">
    <source>
        <dbReference type="ARBA" id="ARBA00022619"/>
    </source>
</evidence>
<dbReference type="KEGG" id="nsr:NS506_04921"/>
<dbReference type="EMBL" id="BBYQ01000048">
    <property type="protein sequence ID" value="GAP29048.1"/>
    <property type="molecule type" value="Genomic_DNA"/>
</dbReference>
<dbReference type="OrthoDB" id="9797659at2"/>
<dbReference type="Proteomes" id="UP000180166">
    <property type="component" value="Chromosome"/>
</dbReference>
<feature type="binding site" evidence="7">
    <location>
        <position position="119"/>
    </location>
    <ligand>
        <name>(2S)-2-hydroxy-3-oxobutyl phosphate</name>
        <dbReference type="ChEBI" id="CHEBI:58830"/>
    </ligand>
</feature>
<evidence type="ECO:0000256" key="7">
    <source>
        <dbReference type="HAMAP-Rule" id="MF_00178"/>
    </source>
</evidence>
<evidence type="ECO:0000256" key="2">
    <source>
        <dbReference type="ARBA" id="ARBA00007424"/>
    </source>
</evidence>
<evidence type="ECO:0000256" key="3">
    <source>
        <dbReference type="ARBA" id="ARBA00012664"/>
    </source>
</evidence>
<dbReference type="GO" id="GO:0009231">
    <property type="term" value="P:riboflavin biosynthetic process"/>
    <property type="evidence" value="ECO:0007669"/>
    <property type="project" value="UniProtKB-UniRule"/>
</dbReference>
<keyword evidence="4 7" id="KW-0686">Riboflavin biosynthesis</keyword>
<dbReference type="PANTHER" id="PTHR21058:SF0">
    <property type="entry name" value="6,7-DIMETHYL-8-RIBITYLLUMAZINE SYNTHASE"/>
    <property type="match status" value="1"/>
</dbReference>
<dbReference type="SUPFAM" id="SSF52121">
    <property type="entry name" value="Lumazine synthase"/>
    <property type="match status" value="1"/>
</dbReference>
<dbReference type="GO" id="GO:0000906">
    <property type="term" value="F:6,7-dimethyl-8-ribityllumazine synthase activity"/>
    <property type="evidence" value="ECO:0007669"/>
    <property type="project" value="UniProtKB-UniRule"/>
</dbReference>
<keyword evidence="5 7" id="KW-0808">Transferase</keyword>
<dbReference type="InterPro" id="IPR034964">
    <property type="entry name" value="LS"/>
</dbReference>
<accession>A0A0B8NBM3</accession>
<evidence type="ECO:0000256" key="6">
    <source>
        <dbReference type="ARBA" id="ARBA00048785"/>
    </source>
</evidence>
<evidence type="ECO:0000256" key="1">
    <source>
        <dbReference type="ARBA" id="ARBA00004917"/>
    </source>
</evidence>
<dbReference type="RefSeq" id="WP_033087063.1">
    <property type="nucleotide sequence ID" value="NZ_AP017900.1"/>
</dbReference>
<dbReference type="PANTHER" id="PTHR21058">
    <property type="entry name" value="6,7-DIMETHYL-8-RIBITYLLUMAZINE SYNTHASE DMRL SYNTHASE LUMAZINE SYNTHASE"/>
    <property type="match status" value="1"/>
</dbReference>
<dbReference type="InterPro" id="IPR002180">
    <property type="entry name" value="LS/RS"/>
</dbReference>
<reference evidence="8 11" key="3">
    <citation type="submission" date="2016-10" db="EMBL/GenBank/DDBJ databases">
        <title>Genome sequence of Nocardia seriolae strain EM150506, isolated from Anguila japonica.</title>
        <authorList>
            <person name="Han H.-J."/>
        </authorList>
    </citation>
    <scope>NUCLEOTIDE SEQUENCE [LARGE SCALE GENOMIC DNA]</scope>
    <source>
        <strain evidence="8 11">EM150506</strain>
    </source>
</reference>
<dbReference type="InterPro" id="IPR036467">
    <property type="entry name" value="LS/RS_sf"/>
</dbReference>
<comment type="function">
    <text evidence="7">Catalyzes the formation of 6,7-dimethyl-8-ribityllumazine by condensation of 5-amino-6-(D-ribitylamino)uracil with 3,4-dihydroxy-2-butanone 4-phosphate. This is the penultimate step in the biosynthesis of riboflavin.</text>
</comment>
<dbReference type="Pfam" id="PF00885">
    <property type="entry name" value="DMRL_synthase"/>
    <property type="match status" value="1"/>
</dbReference>
<dbReference type="Proteomes" id="UP000037179">
    <property type="component" value="Unassembled WGS sequence"/>
</dbReference>
<feature type="binding site" evidence="7">
    <location>
        <position position="16"/>
    </location>
    <ligand>
        <name>5-amino-6-(D-ribitylamino)uracil</name>
        <dbReference type="ChEBI" id="CHEBI:15934"/>
    </ligand>
</feature>
<sequence>MHSDIARKIAVVAARWHADLVDQAVEAFVADMAAAGFDNVEVWEVPGAFEIPLHAKRIAETGEYAAVAGCALVVDGGIYRHDFVASAVVDGLMRVQLATDVPVFSAVLTPHHFHDSAEHHEFFHRHLRTKGVELSQACRATLAGLNRLTVPAG</sequence>
<comment type="similarity">
    <text evidence="2 7">Belongs to the DMRL synthase family.</text>
</comment>